<dbReference type="EMBL" id="BORQ01000012">
    <property type="protein sequence ID" value="GIO34690.1"/>
    <property type="molecule type" value="Genomic_DNA"/>
</dbReference>
<gene>
    <name evidence="1" type="ORF">J2TS6_58310</name>
</gene>
<reference evidence="1" key="1">
    <citation type="submission" date="2021-03" db="EMBL/GenBank/DDBJ databases">
        <title>Antimicrobial resistance genes in bacteria isolated from Japanese honey, and their potential for conferring macrolide and lincosamide resistance in the American foulbrood pathogen Paenibacillus larvae.</title>
        <authorList>
            <person name="Okamoto M."/>
            <person name="Kumagai M."/>
            <person name="Kanamori H."/>
            <person name="Takamatsu D."/>
        </authorList>
    </citation>
    <scope>NUCLEOTIDE SEQUENCE</scope>
    <source>
        <strain evidence="1">J2TS6</strain>
    </source>
</reference>
<dbReference type="AlphaFoldDB" id="A0A920CCL1"/>
<accession>A0A920CCL1</accession>
<evidence type="ECO:0000313" key="2">
    <source>
        <dbReference type="Proteomes" id="UP000679779"/>
    </source>
</evidence>
<comment type="caution">
    <text evidence="1">The sequence shown here is derived from an EMBL/GenBank/DDBJ whole genome shotgun (WGS) entry which is preliminary data.</text>
</comment>
<sequence>MLEKGKLKRIGSSAGMFRGDSEMLSVPVSDILQPAQAMANILLTGRIVPIGVVIIGECDVKDAKEALSC</sequence>
<keyword evidence="2" id="KW-1185">Reference proteome</keyword>
<organism evidence="1 2">
    <name type="scientific">Paenibacillus albilobatus</name>
    <dbReference type="NCBI Taxonomy" id="2716884"/>
    <lineage>
        <taxon>Bacteria</taxon>
        <taxon>Bacillati</taxon>
        <taxon>Bacillota</taxon>
        <taxon>Bacilli</taxon>
        <taxon>Bacillales</taxon>
        <taxon>Paenibacillaceae</taxon>
        <taxon>Paenibacillus</taxon>
    </lineage>
</organism>
<evidence type="ECO:0000313" key="1">
    <source>
        <dbReference type="EMBL" id="GIO34690.1"/>
    </source>
</evidence>
<protein>
    <submittedName>
        <fullName evidence="1">Uncharacterized protein</fullName>
    </submittedName>
</protein>
<dbReference type="Proteomes" id="UP000679779">
    <property type="component" value="Unassembled WGS sequence"/>
</dbReference>
<proteinExistence type="predicted"/>
<name>A0A920CCL1_9BACL</name>